<dbReference type="PANTHER" id="PTHR10309:SF0">
    <property type="entry name" value="MANNOSE-6-PHOSPHATE ISOMERASE"/>
    <property type="match status" value="1"/>
</dbReference>
<dbReference type="GO" id="GO:0005829">
    <property type="term" value="C:cytosol"/>
    <property type="evidence" value="ECO:0007669"/>
    <property type="project" value="TreeGrafter"/>
</dbReference>
<organism evidence="2 3">
    <name type="scientific">Fasciolopsis buskii</name>
    <dbReference type="NCBI Taxonomy" id="27845"/>
    <lineage>
        <taxon>Eukaryota</taxon>
        <taxon>Metazoa</taxon>
        <taxon>Spiralia</taxon>
        <taxon>Lophotrochozoa</taxon>
        <taxon>Platyhelminthes</taxon>
        <taxon>Trematoda</taxon>
        <taxon>Digenea</taxon>
        <taxon>Plagiorchiida</taxon>
        <taxon>Echinostomata</taxon>
        <taxon>Echinostomatoidea</taxon>
        <taxon>Fasciolidae</taxon>
        <taxon>Fasciolopsis</taxon>
    </lineage>
</organism>
<dbReference type="AlphaFoldDB" id="A0A8E0VJA0"/>
<dbReference type="UniPathway" id="UPA00126">
    <property type="reaction ID" value="UER00423"/>
</dbReference>
<accession>A0A8E0VJA0</accession>
<name>A0A8E0VJA0_9TREM</name>
<dbReference type="InterPro" id="IPR016305">
    <property type="entry name" value="Mannose-6-P_Isomerase"/>
</dbReference>
<dbReference type="SUPFAM" id="SSF51182">
    <property type="entry name" value="RmlC-like cupins"/>
    <property type="match status" value="1"/>
</dbReference>
<dbReference type="InterPro" id="IPR046458">
    <property type="entry name" value="PMI_typeI_hel"/>
</dbReference>
<comment type="caution">
    <text evidence="2">The sequence shown here is derived from an EMBL/GenBank/DDBJ whole genome shotgun (WGS) entry which is preliminary data.</text>
</comment>
<dbReference type="EMBL" id="LUCM01005581">
    <property type="protein sequence ID" value="KAA0192593.1"/>
    <property type="molecule type" value="Genomic_DNA"/>
</dbReference>
<dbReference type="InterPro" id="IPR014710">
    <property type="entry name" value="RmlC-like_jellyroll"/>
</dbReference>
<dbReference type="OrthoDB" id="6605218at2759"/>
<reference evidence="2" key="1">
    <citation type="submission" date="2019-05" db="EMBL/GenBank/DDBJ databases">
        <title>Annotation for the trematode Fasciolopsis buski.</title>
        <authorList>
            <person name="Choi Y.-J."/>
        </authorList>
    </citation>
    <scope>NUCLEOTIDE SEQUENCE</scope>
    <source>
        <strain evidence="2">HT</strain>
        <tissue evidence="2">Whole worm</tissue>
    </source>
</reference>
<dbReference type="Pfam" id="PF20512">
    <property type="entry name" value="PMI_typeI_hel"/>
    <property type="match status" value="1"/>
</dbReference>
<dbReference type="InterPro" id="IPR018050">
    <property type="entry name" value="Pmannose_isomerase-type1_CS"/>
</dbReference>
<feature type="domain" description="Phosphomannose isomerase type I helical insertion" evidence="1">
    <location>
        <begin position="26"/>
        <end position="106"/>
    </location>
</feature>
<evidence type="ECO:0000313" key="2">
    <source>
        <dbReference type="EMBL" id="KAA0192593.1"/>
    </source>
</evidence>
<gene>
    <name evidence="2" type="ORF">FBUS_02098</name>
</gene>
<dbReference type="GO" id="GO:0004476">
    <property type="term" value="F:mannose-6-phosphate isomerase activity"/>
    <property type="evidence" value="ECO:0007669"/>
    <property type="project" value="InterPro"/>
</dbReference>
<dbReference type="Gene3D" id="1.10.441.10">
    <property type="entry name" value="Phosphomannose Isomerase, domain 2"/>
    <property type="match status" value="1"/>
</dbReference>
<dbReference type="PANTHER" id="PTHR10309">
    <property type="entry name" value="MANNOSE-6-PHOSPHATE ISOMERASE"/>
    <property type="match status" value="1"/>
</dbReference>
<dbReference type="GO" id="GO:0009298">
    <property type="term" value="P:GDP-mannose biosynthetic process"/>
    <property type="evidence" value="ECO:0007669"/>
    <property type="project" value="UniProtKB-UniPathway"/>
</dbReference>
<keyword evidence="2" id="KW-0413">Isomerase</keyword>
<sequence length="339" mass="37450">MFLYLDIRIPELFDVIGSASAADLSLVSDDSECVAIKAAYEKLMRTDEKLLSDKVNQLHQRLEAGSQLDLTLPASSKVDLNILRKVFIRLCDQYPGDCGCFSLFFLNYICLEPGQAVFLDANLPHAYLSGDCVECMACSDNVVRAGLTPKFKDVDCLLSMLQYEPRTSNRIIFPSKICPVHVPDPKLDLNPNSAPEVSVYEPPVQEFAVDRIWVSCCGHMGFLVIPANCEAFHLYAIRSASILIVITGSGRFEVFQFHQPADPVSDQQTKKISSSDSSEQSHVVYAGSVNQLIDFHRGTVFFVHENVSFSILPDAASDEGILAFRAYANVDMAQSESTA</sequence>
<proteinExistence type="predicted"/>
<dbReference type="Proteomes" id="UP000728185">
    <property type="component" value="Unassembled WGS sequence"/>
</dbReference>
<keyword evidence="3" id="KW-1185">Reference proteome</keyword>
<protein>
    <submittedName>
        <fullName evidence="2">Mannose-6-phosphate isomerase</fullName>
    </submittedName>
</protein>
<dbReference type="Gene3D" id="2.60.120.10">
    <property type="entry name" value="Jelly Rolls"/>
    <property type="match status" value="1"/>
</dbReference>
<evidence type="ECO:0000313" key="3">
    <source>
        <dbReference type="Proteomes" id="UP000728185"/>
    </source>
</evidence>
<dbReference type="InterPro" id="IPR011051">
    <property type="entry name" value="RmlC_Cupin_sf"/>
</dbReference>
<evidence type="ECO:0000259" key="1">
    <source>
        <dbReference type="Pfam" id="PF20512"/>
    </source>
</evidence>
<dbReference type="PROSITE" id="PS00966">
    <property type="entry name" value="PMI_I_2"/>
    <property type="match status" value="1"/>
</dbReference>